<evidence type="ECO:0000256" key="1">
    <source>
        <dbReference type="ARBA" id="ARBA00022517"/>
    </source>
</evidence>
<dbReference type="Gene3D" id="3.30.300.20">
    <property type="match status" value="1"/>
</dbReference>
<name>A0A8J4HBX0_9PROT</name>
<dbReference type="InterPro" id="IPR000238">
    <property type="entry name" value="RbfA"/>
</dbReference>
<dbReference type="PROSITE" id="PS01319">
    <property type="entry name" value="RBFA"/>
    <property type="match status" value="1"/>
</dbReference>
<dbReference type="GO" id="GO:0030490">
    <property type="term" value="P:maturation of SSU-rRNA"/>
    <property type="evidence" value="ECO:0007669"/>
    <property type="project" value="UniProtKB-UniRule"/>
</dbReference>
<dbReference type="GO" id="GO:0043024">
    <property type="term" value="F:ribosomal small subunit binding"/>
    <property type="evidence" value="ECO:0007669"/>
    <property type="project" value="TreeGrafter"/>
</dbReference>
<dbReference type="HAMAP" id="MF_00003">
    <property type="entry name" value="RbfA"/>
    <property type="match status" value="1"/>
</dbReference>
<sequence>MRAFLRGLQRPARGRCRRVLRDRVGRGMKRTGPSQRQLRVAEEIRHVLAGIFSRGGFRDPALAGAQVTVTEVRMSPDLRHATVFFSRLGRSDAAALLPALEHAHAYLRAQIAQALRLRFAPDLHFAPDTSLDYAMAIDSLLRSPAVARDLDRH</sequence>
<dbReference type="InterPro" id="IPR015946">
    <property type="entry name" value="KH_dom-like_a/b"/>
</dbReference>
<dbReference type="PANTHER" id="PTHR33515:SF1">
    <property type="entry name" value="RIBOSOME-BINDING FACTOR A, CHLOROPLASTIC-RELATED"/>
    <property type="match status" value="1"/>
</dbReference>
<evidence type="ECO:0000256" key="2">
    <source>
        <dbReference type="HAMAP-Rule" id="MF_00003"/>
    </source>
</evidence>
<dbReference type="NCBIfam" id="TIGR00082">
    <property type="entry name" value="rbfA"/>
    <property type="match status" value="1"/>
</dbReference>
<dbReference type="Pfam" id="PF02033">
    <property type="entry name" value="RBFA"/>
    <property type="match status" value="1"/>
</dbReference>
<comment type="caution">
    <text evidence="3">The sequence shown here is derived from an EMBL/GenBank/DDBJ whole genome shotgun (WGS) entry which is preliminary data.</text>
</comment>
<dbReference type="InterPro" id="IPR020053">
    <property type="entry name" value="Ribosome-bd_factorA_CS"/>
</dbReference>
<comment type="subcellular location">
    <subcellularLocation>
        <location evidence="2">Cytoplasm</location>
    </subcellularLocation>
</comment>
<keyword evidence="2" id="KW-0963">Cytoplasm</keyword>
<accession>A0A8J4HBX0</accession>
<dbReference type="PANTHER" id="PTHR33515">
    <property type="entry name" value="RIBOSOME-BINDING FACTOR A, CHLOROPLASTIC-RELATED"/>
    <property type="match status" value="1"/>
</dbReference>
<proteinExistence type="inferred from homology"/>
<evidence type="ECO:0000313" key="3">
    <source>
        <dbReference type="EMBL" id="HGC44064.1"/>
    </source>
</evidence>
<dbReference type="NCBIfam" id="NF001802">
    <property type="entry name" value="PRK00521.2-5"/>
    <property type="match status" value="1"/>
</dbReference>
<dbReference type="AlphaFoldDB" id="A0A8J4HBX0"/>
<dbReference type="EMBL" id="DTQM01000240">
    <property type="protein sequence ID" value="HGC44064.1"/>
    <property type="molecule type" value="Genomic_DNA"/>
</dbReference>
<dbReference type="SUPFAM" id="SSF89919">
    <property type="entry name" value="Ribosome-binding factor A, RbfA"/>
    <property type="match status" value="1"/>
</dbReference>
<reference evidence="3" key="1">
    <citation type="journal article" date="2020" name="mSystems">
        <title>Genome- and Community-Level Interaction Insights into Carbon Utilization and Element Cycling Functions of Hydrothermarchaeota in Hydrothermal Sediment.</title>
        <authorList>
            <person name="Zhou Z."/>
            <person name="Liu Y."/>
            <person name="Xu W."/>
            <person name="Pan J."/>
            <person name="Luo Z.H."/>
            <person name="Li M."/>
        </authorList>
    </citation>
    <scope>NUCLEOTIDE SEQUENCE</scope>
    <source>
        <strain evidence="3">SpSt-997</strain>
    </source>
</reference>
<dbReference type="GO" id="GO:0005829">
    <property type="term" value="C:cytosol"/>
    <property type="evidence" value="ECO:0007669"/>
    <property type="project" value="TreeGrafter"/>
</dbReference>
<comment type="subunit">
    <text evidence="2">Monomer. Binds 30S ribosomal subunits, but not 50S ribosomal subunits or 70S ribosomes.</text>
</comment>
<organism evidence="3">
    <name type="scientific">Acidicaldus sp</name>
    <dbReference type="NCBI Taxonomy" id="1872105"/>
    <lineage>
        <taxon>Bacteria</taxon>
        <taxon>Pseudomonadati</taxon>
        <taxon>Pseudomonadota</taxon>
        <taxon>Alphaproteobacteria</taxon>
        <taxon>Acetobacterales</taxon>
        <taxon>Acetobacteraceae</taxon>
        <taxon>Acidicaldus</taxon>
    </lineage>
</organism>
<protein>
    <recommendedName>
        <fullName evidence="2">Ribosome-binding factor A</fullName>
    </recommendedName>
</protein>
<dbReference type="InterPro" id="IPR023799">
    <property type="entry name" value="RbfA_dom_sf"/>
</dbReference>
<comment type="similarity">
    <text evidence="2">Belongs to the RbfA family.</text>
</comment>
<keyword evidence="1 2" id="KW-0690">Ribosome biogenesis</keyword>
<comment type="function">
    <text evidence="2">One of several proteins that assist in the late maturation steps of the functional core of the 30S ribosomal subunit. Associates with free 30S ribosomal subunits (but not with 30S subunits that are part of 70S ribosomes or polysomes). Required for efficient processing of 16S rRNA. May interact with the 5'-terminal helix region of 16S rRNA.</text>
</comment>
<gene>
    <name evidence="2 3" type="primary">rbfA</name>
    <name evidence="3" type="ORF">ENY07_12715</name>
</gene>